<accession>A0A150JR32</accession>
<dbReference type="EMBL" id="LQYG01000107">
    <property type="protein sequence ID" value="KYC59753.1"/>
    <property type="molecule type" value="Genomic_DNA"/>
</dbReference>
<dbReference type="Proteomes" id="UP000075288">
    <property type="component" value="Unassembled WGS sequence"/>
</dbReference>
<proteinExistence type="predicted"/>
<feature type="region of interest" description="Disordered" evidence="1">
    <location>
        <begin position="1"/>
        <end position="24"/>
    </location>
</feature>
<feature type="compositionally biased region" description="Polar residues" evidence="1">
    <location>
        <begin position="1"/>
        <end position="10"/>
    </location>
</feature>
<gene>
    <name evidence="2" type="ORF">B4098_0127</name>
</gene>
<dbReference type="PATRIC" id="fig|1398.26.peg.1414"/>
<dbReference type="AlphaFoldDB" id="A0A150JR32"/>
<organism evidence="2 3">
    <name type="scientific">Heyndrickxia coagulans</name>
    <name type="common">Weizmannia coagulans</name>
    <dbReference type="NCBI Taxonomy" id="1398"/>
    <lineage>
        <taxon>Bacteria</taxon>
        <taxon>Bacillati</taxon>
        <taxon>Bacillota</taxon>
        <taxon>Bacilli</taxon>
        <taxon>Bacillales</taxon>
        <taxon>Bacillaceae</taxon>
        <taxon>Heyndrickxia</taxon>
    </lineage>
</organism>
<name>A0A150JR32_HEYCO</name>
<evidence type="ECO:0000313" key="2">
    <source>
        <dbReference type="EMBL" id="KYC59753.1"/>
    </source>
</evidence>
<reference evidence="2 3" key="1">
    <citation type="submission" date="2016-01" db="EMBL/GenBank/DDBJ databases">
        <title>Genome Sequences of Twelve Sporeforming Bacillus Species Isolated from Foods.</title>
        <authorList>
            <person name="Berendsen E.M."/>
            <person name="Wells-Bennik M.H."/>
            <person name="Krawcyk A.O."/>
            <person name="De Jong A."/>
            <person name="Holsappel S."/>
            <person name="Eijlander R.T."/>
            <person name="Kuipers O.P."/>
        </authorList>
    </citation>
    <scope>NUCLEOTIDE SEQUENCE [LARGE SCALE GENOMIC DNA]</scope>
    <source>
        <strain evidence="2 3">B4098</strain>
    </source>
</reference>
<evidence type="ECO:0000313" key="3">
    <source>
        <dbReference type="Proteomes" id="UP000075288"/>
    </source>
</evidence>
<protein>
    <submittedName>
        <fullName evidence="2">Uncharacterized protein</fullName>
    </submittedName>
</protein>
<evidence type="ECO:0000256" key="1">
    <source>
        <dbReference type="SAM" id="MobiDB-lite"/>
    </source>
</evidence>
<comment type="caution">
    <text evidence="2">The sequence shown here is derived from an EMBL/GenBank/DDBJ whole genome shotgun (WGS) entry which is preliminary data.</text>
</comment>
<sequence>MAAPSKSFSVNGIPGFSRVGSASQEDNSKIYEKYATFVAIRSGNVL</sequence>